<name>A0A9P1CRW6_9DINO</name>
<evidence type="ECO:0000313" key="7">
    <source>
        <dbReference type="Proteomes" id="UP001152797"/>
    </source>
</evidence>
<reference evidence="6" key="2">
    <citation type="submission" date="2024-04" db="EMBL/GenBank/DDBJ databases">
        <authorList>
            <person name="Chen Y."/>
            <person name="Shah S."/>
            <person name="Dougan E. K."/>
            <person name="Thang M."/>
            <person name="Chan C."/>
        </authorList>
    </citation>
    <scope>NUCLEOTIDE SEQUENCE [LARGE SCALE GENOMIC DNA]</scope>
</reference>
<evidence type="ECO:0000313" key="5">
    <source>
        <dbReference type="EMBL" id="CAI3996624.1"/>
    </source>
</evidence>
<evidence type="ECO:0000256" key="1">
    <source>
        <dbReference type="PROSITE-ProRule" id="PRU00117"/>
    </source>
</evidence>
<organism evidence="5">
    <name type="scientific">Cladocopium goreaui</name>
    <dbReference type="NCBI Taxonomy" id="2562237"/>
    <lineage>
        <taxon>Eukaryota</taxon>
        <taxon>Sar</taxon>
        <taxon>Alveolata</taxon>
        <taxon>Dinophyceae</taxon>
        <taxon>Suessiales</taxon>
        <taxon>Symbiodiniaceae</taxon>
        <taxon>Cladocopium</taxon>
    </lineage>
</organism>
<dbReference type="PANTHER" id="PTHR32387">
    <property type="entry name" value="WU:FJ29H11"/>
    <property type="match status" value="1"/>
</dbReference>
<dbReference type="EMBL" id="CAMXCT030002224">
    <property type="protein sequence ID" value="CAL4783936.1"/>
    <property type="molecule type" value="Genomic_DNA"/>
</dbReference>
<keyword evidence="1" id="KW-0694">RNA-binding</keyword>
<reference evidence="5" key="1">
    <citation type="submission" date="2022-10" db="EMBL/GenBank/DDBJ databases">
        <authorList>
            <person name="Chen Y."/>
            <person name="Dougan E. K."/>
            <person name="Chan C."/>
            <person name="Rhodes N."/>
            <person name="Thang M."/>
        </authorList>
    </citation>
    <scope>NUCLEOTIDE SEQUENCE</scope>
</reference>
<feature type="region of interest" description="Disordered" evidence="3">
    <location>
        <begin position="2249"/>
        <end position="2269"/>
    </location>
</feature>
<dbReference type="PROSITE" id="PS50084">
    <property type="entry name" value="KH_TYPE_1"/>
    <property type="match status" value="1"/>
</dbReference>
<dbReference type="SUPFAM" id="SSF54791">
    <property type="entry name" value="Eukaryotic type KH-domain (KH-domain type I)"/>
    <property type="match status" value="1"/>
</dbReference>
<dbReference type="Proteomes" id="UP001152797">
    <property type="component" value="Unassembled WGS sequence"/>
</dbReference>
<dbReference type="InterPro" id="IPR036890">
    <property type="entry name" value="HATPase_C_sf"/>
</dbReference>
<dbReference type="PANTHER" id="PTHR32387:SF0">
    <property type="entry name" value="PROTEIN NO VEIN"/>
    <property type="match status" value="1"/>
</dbReference>
<dbReference type="Gene3D" id="3.30.1370.10">
    <property type="entry name" value="K Homology domain, type 1"/>
    <property type="match status" value="1"/>
</dbReference>
<keyword evidence="2" id="KW-0175">Coiled coil</keyword>
<dbReference type="NCBIfam" id="NF047352">
    <property type="entry name" value="P_loop_sacsin"/>
    <property type="match status" value="1"/>
</dbReference>
<dbReference type="GO" id="GO:0003723">
    <property type="term" value="F:RNA binding"/>
    <property type="evidence" value="ECO:0007669"/>
    <property type="project" value="UniProtKB-UniRule"/>
</dbReference>
<dbReference type="InterPro" id="IPR052957">
    <property type="entry name" value="Auxin_embryo_med"/>
</dbReference>
<dbReference type="InterPro" id="IPR004088">
    <property type="entry name" value="KH_dom_type_1"/>
</dbReference>
<evidence type="ECO:0000256" key="3">
    <source>
        <dbReference type="SAM" id="MobiDB-lite"/>
    </source>
</evidence>
<accession>A0A9P1CRW6</accession>
<dbReference type="EMBL" id="CAMXCT020002224">
    <property type="protein sequence ID" value="CAL1149999.1"/>
    <property type="molecule type" value="Genomic_DNA"/>
</dbReference>
<dbReference type="SMART" id="SM00322">
    <property type="entry name" value="KH"/>
    <property type="match status" value="1"/>
</dbReference>
<dbReference type="OrthoDB" id="411683at2759"/>
<proteinExistence type="predicted"/>
<sequence length="2269" mass="251449">MAKTKSLEDLDLWMQRVVSLELYIRPEKDLPRLEGGAWNLAHEDAIDWTHLQEDLKDLSDTGEVVVICDDRAAGCRALLEACKRMIVCSSTELGCFKDCILSRVTLEDYTRRIWPTYKQRVSRLWDWLAEDANLLRKASMLDEDDFREKSTRDVMDNFARKHLEELLDSRAGNVGSVKMLEKKEIGKWKGRIYEAPERNQRKFQQVRKDVLYAFEMEARSFASSMTKQLLSGSMKDAEVALKALDACRLSLHSMSHEERAKWASVICTREVGPQGQVLSVEILRWAWKRLRELRDDEVSPELGQARVLQVLEAAESADELTPFARLLGPENAVLEGVCAAVDNVIQFGRLFFLRQRMWDAQPEITLELAKLLLEHKHWLLQSLGTRFCAQLLDADPARYQVCFRDLTRNRESPPFALILARALLNVAGPVFGPAAVDFEKDQEVEALWKGEWYSARFLKHDLERHEIEIEWKTQEPRLVESLRSLLHQALHRGLLHLSAEASACLSRLLRYGPSETIMVGGGHDLRDVQSLILGLSELGTADVDGEPNKSQQRMLPLQCGSKESLGEATNYFTTLNWSAQWRQDDAPAAWKPRCPLSPPVRAPGKTPAAPRAEDPAVRILELLELQKELQQEQQLRSAAQQLRSKAEEELKSSKEMIARLLEEKKEMAQRLQDLDAERPDATALGRSERLAATAALSGTAGTEEAAGDAEENDWMLKADPDTLTLADAEGFISRITLGEIATRRDNVRVLRSSLCGGLRQLGEKLYASPVHFIEELLQNADDCSYGSVEPSFKIEATQSACRFSYNELGFRAKDVLSLCSLAVSTKTFGDFLGHKGVGFKSVFACSNAPCIVSGKFRFKFQVPGIDELSYITPRWLDDAHGPYGLGTEGTQIWLPFRPELSGNQDFLEKLRCAVDPLVLLGLRQLRRLSFQMEGETQVAAHLTKTAVEDFREIKTWKACLRINDQDHLYRLFSYGAGKAVLAFPAAPGPELPVCAGLPCARVGHRFLLQANWQLTTSREAVRESVENYQLRSEAAKLFCVAARHPDILPHLALFLPATGPGTPPFWQTFAEELLHELRLVLPELGLGLGATATLRLPEERIMALVEPQVFVAAGLELVQDEAAQLVMQKCGIPALGIADLFACFPHFETLGIVKPESWWAELFQLLLENAGKPQLEELVKRQPIWCLRGSGRRCCLPENGEIVFCSVPTSFSKSWRSQVVFLDTHSTAELRFALLTVAKTWDATVMAAAVLHCHLELRRDELKVDEALRGLLWRDLDFLKNVWDELRQLPVEVPAAPGEMALVPSDHGASTACLTTVPTVLGCKVPLVTGCGFGSASPVALPYGDVMVVSEAIAWEDFLLKLGCRAPVLDARSCPLGTFILPPLAEMLCASSQMKNVLCALPARSLQWFQENVSMCAVSGQIVPLNALVAEGLLRNLPKVPEGLEVVPVPREMEDLAASLGICVRQDVDMCWLILRSLCDAGVRSVGPYVENLAMLQSLRGDASASDLPKNQAILFLPSSSNAEPSFAALSEIYVTQEFGTETMPKDEEEAKVLEMGFEELRQFLGRSVISCTHNVAYWSFSSELKLMGCAERPSVAEALQALQRAAQEPRFRQRIGRSSVKDRGELLNDQGLEVMLSLYRLLELALSAVEDVPSWDWKERLTPTRVLQPAAALTAACSMHGPLPIVTWEGRLVTGGSSEVWACRSSWFLDSVLDAAPICFIHRDIAEHCPRLVAASSWFYVEGRTTIVWQQSNNNPEKASEFLFFSEHVGHPRIQWRLCVALYLGNWIALELFFSPKVEPKETEWFSDVPGLIKERLRAQPSFAMIGGVLVLATHFVKEAAERAALAAAALALALQEMGKTRQDAEEKIRSFTSERFWEASSSQSHAGYNIRQVRSTEVLLPSGIGEEATLPGLMGSFGAVEQYEDDEEANAMRLRACPGERRDHELFTDALGRILSDHGTVSYRKTAAPANAAEILAVKEQQKRVGERAEHFYSCFLESVFGDAYKPTRDWVSSARLCVYPGRGTDDACGFDFVVLDTAQRIVPCQGKRSVRCFIEVKGSAGDFNGMFCLSANEQRKRDQIAASKSDGNAYVIAVVDNLESLEFASIRHFIWSDDPQLLRLEADSFLARVDPAAGRAVAGRAAPAAAPAAAAAAAAPAKRETPVATVNIPAAKVGLVIGKGGATVKWMSQESGAQIQVVDGNTPGLANLKIEGSKAQIHHAKQLIQEVVYSQSSQWDARTGRVWKGNGSAGSVWGPHGSASSSQGWQ</sequence>
<feature type="coiled-coil region" evidence="2">
    <location>
        <begin position="622"/>
        <end position="677"/>
    </location>
</feature>
<dbReference type="EMBL" id="CAMXCT010002224">
    <property type="protein sequence ID" value="CAI3996624.1"/>
    <property type="molecule type" value="Genomic_DNA"/>
</dbReference>
<dbReference type="SUPFAM" id="SSF55874">
    <property type="entry name" value="ATPase domain of HSP90 chaperone/DNA topoisomerase II/histidine kinase"/>
    <property type="match status" value="1"/>
</dbReference>
<evidence type="ECO:0000256" key="2">
    <source>
        <dbReference type="SAM" id="Coils"/>
    </source>
</evidence>
<comment type="caution">
    <text evidence="5">The sequence shown here is derived from an EMBL/GenBank/DDBJ whole genome shotgun (WGS) entry which is preliminary data.</text>
</comment>
<feature type="region of interest" description="Disordered" evidence="3">
    <location>
        <begin position="588"/>
        <end position="613"/>
    </location>
</feature>
<gene>
    <name evidence="5" type="ORF">C1SCF055_LOCUS23087</name>
</gene>
<protein>
    <recommendedName>
        <fullName evidence="4">K Homology domain-containing protein</fullName>
    </recommendedName>
</protein>
<keyword evidence="7" id="KW-1185">Reference proteome</keyword>
<dbReference type="Gene3D" id="3.30.565.10">
    <property type="entry name" value="Histidine kinase-like ATPase, C-terminal domain"/>
    <property type="match status" value="1"/>
</dbReference>
<evidence type="ECO:0000259" key="4">
    <source>
        <dbReference type="SMART" id="SM00322"/>
    </source>
</evidence>
<dbReference type="InterPro" id="IPR004087">
    <property type="entry name" value="KH_dom"/>
</dbReference>
<dbReference type="Pfam" id="PF00013">
    <property type="entry name" value="KH_1"/>
    <property type="match status" value="1"/>
</dbReference>
<evidence type="ECO:0000313" key="6">
    <source>
        <dbReference type="EMBL" id="CAL1149999.1"/>
    </source>
</evidence>
<feature type="domain" description="K Homology" evidence="4">
    <location>
        <begin position="2163"/>
        <end position="2232"/>
    </location>
</feature>
<dbReference type="InterPro" id="IPR036612">
    <property type="entry name" value="KH_dom_type_1_sf"/>
</dbReference>